<dbReference type="InterPro" id="IPR036388">
    <property type="entry name" value="WH-like_DNA-bd_sf"/>
</dbReference>
<sequence length="295" mass="32505">MNLTLIRYFMAVAETGSFTRGAERANVTQPTLSAGIKRLEESLGASLFERSRAPQLTPAGARFLPRARLLLQEWTAARHDLRQEGRPTKLRLRLGYIPGLPQRRLTALLGGFASAHPDVALEILEAPAATLTRRLDLGRIDAAILPLGDDSDDHSLTLFRQRYLLAVPPKHPLARRNSARISDLQDQPFVIRPQAEIMPAAEKLFDGLNVRPRIIGRAESDAALLALVEAGIGVALLPHWLISDAVATLTLPELRDMHRIGLLWRDDTHAALAQLRDFAAGHDWDAATDRAVLGH</sequence>
<dbReference type="GO" id="GO:0032993">
    <property type="term" value="C:protein-DNA complex"/>
    <property type="evidence" value="ECO:0007669"/>
    <property type="project" value="TreeGrafter"/>
</dbReference>
<dbReference type="PANTHER" id="PTHR30346">
    <property type="entry name" value="TRANSCRIPTIONAL DUAL REGULATOR HCAR-RELATED"/>
    <property type="match status" value="1"/>
</dbReference>
<dbReference type="EMBL" id="CP041636">
    <property type="protein sequence ID" value="QDO98555.1"/>
    <property type="molecule type" value="Genomic_DNA"/>
</dbReference>
<organism evidence="6 7">
    <name type="scientific">Ferrovibrio terrae</name>
    <dbReference type="NCBI Taxonomy" id="2594003"/>
    <lineage>
        <taxon>Bacteria</taxon>
        <taxon>Pseudomonadati</taxon>
        <taxon>Pseudomonadota</taxon>
        <taxon>Alphaproteobacteria</taxon>
        <taxon>Rhodospirillales</taxon>
        <taxon>Rhodospirillaceae</taxon>
        <taxon>Ferrovibrio</taxon>
    </lineage>
</organism>
<dbReference type="GO" id="GO:0003700">
    <property type="term" value="F:DNA-binding transcription factor activity"/>
    <property type="evidence" value="ECO:0007669"/>
    <property type="project" value="InterPro"/>
</dbReference>
<dbReference type="InterPro" id="IPR036390">
    <property type="entry name" value="WH_DNA-bd_sf"/>
</dbReference>
<dbReference type="Pfam" id="PF00126">
    <property type="entry name" value="HTH_1"/>
    <property type="match status" value="1"/>
</dbReference>
<evidence type="ECO:0000256" key="3">
    <source>
        <dbReference type="ARBA" id="ARBA00023125"/>
    </source>
</evidence>
<keyword evidence="2" id="KW-0805">Transcription regulation</keyword>
<evidence type="ECO:0000313" key="7">
    <source>
        <dbReference type="Proteomes" id="UP000317496"/>
    </source>
</evidence>
<keyword evidence="4" id="KW-0804">Transcription</keyword>
<gene>
    <name evidence="6" type="ORF">FNB15_15265</name>
</gene>
<dbReference type="Gene3D" id="3.40.190.10">
    <property type="entry name" value="Periplasmic binding protein-like II"/>
    <property type="match status" value="2"/>
</dbReference>
<proteinExistence type="inferred from homology"/>
<dbReference type="OrthoDB" id="7260751at2"/>
<keyword evidence="7" id="KW-1185">Reference proteome</keyword>
<reference evidence="6 7" key="1">
    <citation type="submission" date="2019-07" db="EMBL/GenBank/DDBJ databases">
        <title>Genome sequencing for Ferrovibrio sp. K5.</title>
        <authorList>
            <person name="Park S.-J."/>
        </authorList>
    </citation>
    <scope>NUCLEOTIDE SEQUENCE [LARGE SCALE GENOMIC DNA]</scope>
    <source>
        <strain evidence="6 7">K5</strain>
    </source>
</reference>
<dbReference type="FunFam" id="1.10.10.10:FF:000001">
    <property type="entry name" value="LysR family transcriptional regulator"/>
    <property type="match status" value="1"/>
</dbReference>
<dbReference type="PANTHER" id="PTHR30346:SF28">
    <property type="entry name" value="HTH-TYPE TRANSCRIPTIONAL REGULATOR CYNR"/>
    <property type="match status" value="1"/>
</dbReference>
<dbReference type="PROSITE" id="PS50931">
    <property type="entry name" value="HTH_LYSR"/>
    <property type="match status" value="1"/>
</dbReference>
<dbReference type="KEGG" id="fer:FNB15_15265"/>
<name>A0A516H489_9PROT</name>
<dbReference type="SUPFAM" id="SSF46785">
    <property type="entry name" value="Winged helix' DNA-binding domain"/>
    <property type="match status" value="1"/>
</dbReference>
<evidence type="ECO:0000256" key="2">
    <source>
        <dbReference type="ARBA" id="ARBA00023015"/>
    </source>
</evidence>
<comment type="similarity">
    <text evidence="1">Belongs to the LysR transcriptional regulatory family.</text>
</comment>
<dbReference type="CDD" id="cd05466">
    <property type="entry name" value="PBP2_LTTR_substrate"/>
    <property type="match status" value="1"/>
</dbReference>
<feature type="domain" description="HTH lysR-type" evidence="5">
    <location>
        <begin position="1"/>
        <end position="57"/>
    </location>
</feature>
<evidence type="ECO:0000313" key="6">
    <source>
        <dbReference type="EMBL" id="QDO98555.1"/>
    </source>
</evidence>
<dbReference type="InterPro" id="IPR000847">
    <property type="entry name" value="LysR_HTH_N"/>
</dbReference>
<dbReference type="RefSeq" id="WP_144069536.1">
    <property type="nucleotide sequence ID" value="NZ_CP041636.1"/>
</dbReference>
<dbReference type="Gene3D" id="1.10.10.10">
    <property type="entry name" value="Winged helix-like DNA-binding domain superfamily/Winged helix DNA-binding domain"/>
    <property type="match status" value="1"/>
</dbReference>
<dbReference type="GO" id="GO:0003677">
    <property type="term" value="F:DNA binding"/>
    <property type="evidence" value="ECO:0007669"/>
    <property type="project" value="UniProtKB-KW"/>
</dbReference>
<keyword evidence="3" id="KW-0238">DNA-binding</keyword>
<dbReference type="Proteomes" id="UP000317496">
    <property type="component" value="Chromosome"/>
</dbReference>
<dbReference type="InterPro" id="IPR005119">
    <property type="entry name" value="LysR_subst-bd"/>
</dbReference>
<dbReference type="AlphaFoldDB" id="A0A516H489"/>
<evidence type="ECO:0000256" key="1">
    <source>
        <dbReference type="ARBA" id="ARBA00009437"/>
    </source>
</evidence>
<dbReference type="Pfam" id="PF03466">
    <property type="entry name" value="LysR_substrate"/>
    <property type="match status" value="1"/>
</dbReference>
<dbReference type="SUPFAM" id="SSF53850">
    <property type="entry name" value="Periplasmic binding protein-like II"/>
    <property type="match status" value="1"/>
</dbReference>
<protein>
    <submittedName>
        <fullName evidence="6">LysR family transcriptional regulator</fullName>
    </submittedName>
</protein>
<accession>A0A516H489</accession>
<evidence type="ECO:0000259" key="5">
    <source>
        <dbReference type="PROSITE" id="PS50931"/>
    </source>
</evidence>
<evidence type="ECO:0000256" key="4">
    <source>
        <dbReference type="ARBA" id="ARBA00023163"/>
    </source>
</evidence>
<dbReference type="PRINTS" id="PR00039">
    <property type="entry name" value="HTHLYSR"/>
</dbReference>